<accession>A0ABV1BWH0</accession>
<evidence type="ECO:0000313" key="2">
    <source>
        <dbReference type="EMBL" id="MEQ2380086.1"/>
    </source>
</evidence>
<dbReference type="EMBL" id="JBBMER010000006">
    <property type="protein sequence ID" value="MEQ2380086.1"/>
    <property type="molecule type" value="Genomic_DNA"/>
</dbReference>
<keyword evidence="3" id="KW-1185">Reference proteome</keyword>
<name>A0ABV1BWH0_9FIRM</name>
<reference evidence="2 3" key="1">
    <citation type="submission" date="2024-03" db="EMBL/GenBank/DDBJ databases">
        <title>Human intestinal bacterial collection.</title>
        <authorList>
            <person name="Pauvert C."/>
            <person name="Hitch T.C.A."/>
            <person name="Clavel T."/>
        </authorList>
    </citation>
    <scope>NUCLEOTIDE SEQUENCE [LARGE SCALE GENOMIC DNA]</scope>
    <source>
        <strain evidence="2 3">CLA-AA-H255</strain>
    </source>
</reference>
<keyword evidence="1" id="KW-0472">Membrane</keyword>
<dbReference type="InterPro" id="IPR024064">
    <property type="entry name" value="FdhE-like_sf"/>
</dbReference>
<protein>
    <recommendedName>
        <fullName evidence="4">Zinc ribbon domain-containing protein</fullName>
    </recommendedName>
</protein>
<dbReference type="RefSeq" id="WP_022501697.1">
    <property type="nucleotide sequence ID" value="NZ_DAWCMB010000369.1"/>
</dbReference>
<dbReference type="SUPFAM" id="SSF144020">
    <property type="entry name" value="FdhE-like"/>
    <property type="match status" value="1"/>
</dbReference>
<proteinExistence type="predicted"/>
<keyword evidence="1" id="KW-0812">Transmembrane</keyword>
<evidence type="ECO:0008006" key="4">
    <source>
        <dbReference type="Google" id="ProtNLM"/>
    </source>
</evidence>
<feature type="transmembrane region" description="Helical" evidence="1">
    <location>
        <begin position="67"/>
        <end position="85"/>
    </location>
</feature>
<sequence length="108" mass="11968">MNNKMNVICPSCGAEFNKNLSQCPYCGNSNYYGQEKSYMKGLAGLRQRLAELADINKKIIVEEAVKVLVLVLAVVIILVAAIFSVKAIDRHNESIAVNNIRKEIIDGR</sequence>
<keyword evidence="1" id="KW-1133">Transmembrane helix</keyword>
<gene>
    <name evidence="2" type="ORF">WMO14_09360</name>
</gene>
<evidence type="ECO:0000313" key="3">
    <source>
        <dbReference type="Proteomes" id="UP001442364"/>
    </source>
</evidence>
<comment type="caution">
    <text evidence="2">The sequence shown here is derived from an EMBL/GenBank/DDBJ whole genome shotgun (WGS) entry which is preliminary data.</text>
</comment>
<dbReference type="Gene3D" id="2.20.28.30">
    <property type="entry name" value="RNA polymerase ii, chain L"/>
    <property type="match status" value="1"/>
</dbReference>
<dbReference type="Proteomes" id="UP001442364">
    <property type="component" value="Unassembled WGS sequence"/>
</dbReference>
<evidence type="ECO:0000256" key="1">
    <source>
        <dbReference type="SAM" id="Phobius"/>
    </source>
</evidence>
<organism evidence="2 3">
    <name type="scientific">[Lactobacillus] rogosae</name>
    <dbReference type="NCBI Taxonomy" id="706562"/>
    <lineage>
        <taxon>Bacteria</taxon>
        <taxon>Bacillati</taxon>
        <taxon>Bacillota</taxon>
        <taxon>Clostridia</taxon>
        <taxon>Lachnospirales</taxon>
        <taxon>Lachnospiraceae</taxon>
        <taxon>Lachnospira</taxon>
    </lineage>
</organism>